<dbReference type="VEuPathDB" id="FungiDB:ATEG_04209"/>
<keyword evidence="1" id="KW-0378">Hydrolase</keyword>
<dbReference type="GO" id="GO:0016798">
    <property type="term" value="F:hydrolase activity, acting on glycosyl bonds"/>
    <property type="evidence" value="ECO:0007669"/>
    <property type="project" value="UniProtKB-KW"/>
</dbReference>
<protein>
    <submittedName>
        <fullName evidence="1">Six-hairpin glycosidase</fullName>
    </submittedName>
</protein>
<sequence length="367" mass="41263">MHLNDLPAAIFFLILRFLVRLSAPNGDEPLYVEFQTFQSNRKESNEPISYLLLHLICAIPNSLINYTMGHVFATMLILEGERTPTPSRYSDTEHQKDHSHISRITDSPLKTFAFLRATGGTRMLFRGLSISILYHVCLYIFTAALHLLTGPSIFAATLVDILARVLLSELHLTWTHATICARASAFVSPTHNPQRWSALLIPTLVRATARTAMMHLPHAVNRSSTLLFPHVSVDTAAHDSLVPHLFAFGEVGTLFPWVLIRVFVLMPVTIALTLVEARFLDDAEATILPDATGRRRAKMRDFVDGWMRLVRTQGVAQGVYRFVRGKTFIGLCRLYAIECLVEFVVECVIWWAADVMGVDYTPEAFQA</sequence>
<evidence type="ECO:0000313" key="1">
    <source>
        <dbReference type="EMBL" id="GFF19279.1"/>
    </source>
</evidence>
<organism evidence="1 2">
    <name type="scientific">Aspergillus terreus</name>
    <dbReference type="NCBI Taxonomy" id="33178"/>
    <lineage>
        <taxon>Eukaryota</taxon>
        <taxon>Fungi</taxon>
        <taxon>Dikarya</taxon>
        <taxon>Ascomycota</taxon>
        <taxon>Pezizomycotina</taxon>
        <taxon>Eurotiomycetes</taxon>
        <taxon>Eurotiomycetidae</taxon>
        <taxon>Eurotiales</taxon>
        <taxon>Aspergillaceae</taxon>
        <taxon>Aspergillus</taxon>
        <taxon>Aspergillus subgen. Circumdati</taxon>
    </lineage>
</organism>
<keyword evidence="2" id="KW-1185">Reference proteome</keyword>
<proteinExistence type="predicted"/>
<accession>A0A5M3Z499</accession>
<name>A0A5M3Z499_ASPTE</name>
<dbReference type="OrthoDB" id="2896006at2759"/>
<comment type="caution">
    <text evidence="1">The sequence shown here is derived from an EMBL/GenBank/DDBJ whole genome shotgun (WGS) entry which is preliminary data.</text>
</comment>
<keyword evidence="1" id="KW-0326">Glycosidase</keyword>
<reference evidence="1 2" key="1">
    <citation type="submission" date="2020-01" db="EMBL/GenBank/DDBJ databases">
        <title>Aspergillus terreus IFO 6365 whole genome shotgun sequence.</title>
        <authorList>
            <person name="Kanamasa S."/>
            <person name="Takahashi H."/>
        </authorList>
    </citation>
    <scope>NUCLEOTIDE SEQUENCE [LARGE SCALE GENOMIC DNA]</scope>
    <source>
        <strain evidence="1 2">IFO 6365</strain>
    </source>
</reference>
<gene>
    <name evidence="1" type="ORF">ATEIFO6365_0010005200</name>
</gene>
<dbReference type="Proteomes" id="UP000452235">
    <property type="component" value="Unassembled WGS sequence"/>
</dbReference>
<dbReference type="AlphaFoldDB" id="A0A5M3Z499"/>
<evidence type="ECO:0000313" key="2">
    <source>
        <dbReference type="Proteomes" id="UP000452235"/>
    </source>
</evidence>
<dbReference type="EMBL" id="BLJY01000010">
    <property type="protein sequence ID" value="GFF19279.1"/>
    <property type="molecule type" value="Genomic_DNA"/>
</dbReference>